<reference evidence="2 3" key="1">
    <citation type="submission" date="2024-09" db="EMBL/GenBank/DDBJ databases">
        <authorList>
            <person name="Sun Q."/>
            <person name="Mori K."/>
        </authorList>
    </citation>
    <scope>NUCLEOTIDE SEQUENCE [LARGE SCALE GENOMIC DNA]</scope>
    <source>
        <strain evidence="2 3">JCM 9626</strain>
    </source>
</reference>
<keyword evidence="3" id="KW-1185">Reference proteome</keyword>
<protein>
    <submittedName>
        <fullName evidence="2">Uncharacterized protein</fullName>
    </submittedName>
</protein>
<accession>A0ABV5KHQ1</accession>
<dbReference type="PROSITE" id="PS51257">
    <property type="entry name" value="PROKAR_LIPOPROTEIN"/>
    <property type="match status" value="1"/>
</dbReference>
<comment type="caution">
    <text evidence="2">The sequence shown here is derived from an EMBL/GenBank/DDBJ whole genome shotgun (WGS) entry which is preliminary data.</text>
</comment>
<proteinExistence type="predicted"/>
<dbReference type="Proteomes" id="UP001589750">
    <property type="component" value="Unassembled WGS sequence"/>
</dbReference>
<evidence type="ECO:0000313" key="3">
    <source>
        <dbReference type="Proteomes" id="UP001589750"/>
    </source>
</evidence>
<feature type="signal peptide" evidence="1">
    <location>
        <begin position="1"/>
        <end position="20"/>
    </location>
</feature>
<gene>
    <name evidence="2" type="ORF">ACFFRI_20250</name>
</gene>
<feature type="chain" id="PRO_5046437129" evidence="1">
    <location>
        <begin position="21"/>
        <end position="315"/>
    </location>
</feature>
<name>A0ABV5KHQ1_9ACTN</name>
<dbReference type="EMBL" id="JBHMDG010000034">
    <property type="protein sequence ID" value="MFB9315390.1"/>
    <property type="molecule type" value="Genomic_DNA"/>
</dbReference>
<keyword evidence="1" id="KW-0732">Signal</keyword>
<organism evidence="2 3">
    <name type="scientific">Nocardioides plantarum</name>
    <dbReference type="NCBI Taxonomy" id="29299"/>
    <lineage>
        <taxon>Bacteria</taxon>
        <taxon>Bacillati</taxon>
        <taxon>Actinomycetota</taxon>
        <taxon>Actinomycetes</taxon>
        <taxon>Propionibacteriales</taxon>
        <taxon>Nocardioidaceae</taxon>
        <taxon>Nocardioides</taxon>
    </lineage>
</organism>
<dbReference type="RefSeq" id="WP_140009280.1">
    <property type="nucleotide sequence ID" value="NZ_JBHMDG010000034.1"/>
</dbReference>
<evidence type="ECO:0000256" key="1">
    <source>
        <dbReference type="SAM" id="SignalP"/>
    </source>
</evidence>
<evidence type="ECO:0000313" key="2">
    <source>
        <dbReference type="EMBL" id="MFB9315390.1"/>
    </source>
</evidence>
<sequence>MRVRSVLVPLLVVAALTAGCADESEPVVVRPSEVAAATPSYDARLEPAAAVMAVVPADATVLEVTDFDEIRLALGYGSLNGRSEPAVLRRFWAQAEREAPLLSDGILRAGGTDLGGPGFTQDDVSWEAHFTGPSGAGYVVKFRDGLDMSAVRRATKASGSPLRGATVLSEDHLAAVGATRDPAQSWAAEPELSVLVGGKAGATYVSRDCLTADEAFDGRGPAAAELASLDELGAFSVGFGGTLITARLGAGRPDVFDRARLAGTMERTEPGFEKGYRTPVVGDPSSGRIGFGLGDAPVAARLAHERRLPFAVCSP</sequence>